<protein>
    <submittedName>
        <fullName evidence="2">Uncharacterized protein</fullName>
    </submittedName>
</protein>
<proteinExistence type="predicted"/>
<keyword evidence="3" id="KW-1185">Reference proteome</keyword>
<dbReference type="AlphaFoldDB" id="A0A7D8YUZ9"/>
<reference evidence="2 3" key="1">
    <citation type="journal article" date="2019" name="PLoS Genet.">
        <title>Convergent evolution of linked mating-type loci in basidiomycete fungi.</title>
        <authorList>
            <person name="Sun S."/>
            <person name="Coelho M.A."/>
            <person name="Heitman J."/>
            <person name="Nowrousian M."/>
        </authorList>
    </citation>
    <scope>NUCLEOTIDE SEQUENCE [LARGE SCALE GENOMIC DNA]</scope>
    <source>
        <strain evidence="2 3">CBS 4282</strain>
    </source>
</reference>
<name>A0A7D8YUZ9_VANHU</name>
<organism evidence="2 3">
    <name type="scientific">Vanrija humicola</name>
    <name type="common">Yeast</name>
    <name type="synonym">Cryptococcus humicola</name>
    <dbReference type="NCBI Taxonomy" id="5417"/>
    <lineage>
        <taxon>Eukaryota</taxon>
        <taxon>Fungi</taxon>
        <taxon>Dikarya</taxon>
        <taxon>Basidiomycota</taxon>
        <taxon>Agaricomycotina</taxon>
        <taxon>Tremellomycetes</taxon>
        <taxon>Trichosporonales</taxon>
        <taxon>Trichosporonaceae</taxon>
        <taxon>Vanrija</taxon>
    </lineage>
</organism>
<dbReference type="Proteomes" id="UP000473826">
    <property type="component" value="Unassembled WGS sequence"/>
</dbReference>
<evidence type="ECO:0000313" key="3">
    <source>
        <dbReference type="Proteomes" id="UP000473826"/>
    </source>
</evidence>
<sequence>MAGSPKPLPTTSAGPSAPNTAAVAVDTAPALAPGTFTSVLPALEDILELIYGIAEGEAIKTEDVASKAKDLSAQLAAMKRAAAALPGGHLGAASVSELTAILEAQAASKRYVVCGEARGSADLL</sequence>
<gene>
    <name evidence="2" type="ORF">VHUM_04021</name>
</gene>
<accession>A0A7D8YUZ9</accession>
<feature type="region of interest" description="Disordered" evidence="1">
    <location>
        <begin position="1"/>
        <end position="20"/>
    </location>
</feature>
<evidence type="ECO:0000256" key="1">
    <source>
        <dbReference type="SAM" id="MobiDB-lite"/>
    </source>
</evidence>
<evidence type="ECO:0000313" key="2">
    <source>
        <dbReference type="EMBL" id="TXT04938.1"/>
    </source>
</evidence>
<comment type="caution">
    <text evidence="2">The sequence shown here is derived from an EMBL/GenBank/DDBJ whole genome shotgun (WGS) entry which is preliminary data.</text>
</comment>
<dbReference type="EMBL" id="QKWK01000013">
    <property type="protein sequence ID" value="TXT04938.1"/>
    <property type="molecule type" value="Genomic_DNA"/>
</dbReference>